<name>A0ABD2J6P0_HETSC</name>
<gene>
    <name evidence="1" type="ORF">niasHS_008153</name>
</gene>
<reference evidence="1 2" key="1">
    <citation type="submission" date="2024-10" db="EMBL/GenBank/DDBJ databases">
        <authorList>
            <person name="Kim D."/>
        </authorList>
    </citation>
    <scope>NUCLEOTIDE SEQUENCE [LARGE SCALE GENOMIC DNA]</scope>
    <source>
        <strain evidence="1">Taebaek</strain>
    </source>
</reference>
<dbReference type="Proteomes" id="UP001620645">
    <property type="component" value="Unassembled WGS sequence"/>
</dbReference>
<comment type="caution">
    <text evidence="1">The sequence shown here is derived from an EMBL/GenBank/DDBJ whole genome shotgun (WGS) entry which is preliminary data.</text>
</comment>
<proteinExistence type="predicted"/>
<evidence type="ECO:0000313" key="2">
    <source>
        <dbReference type="Proteomes" id="UP001620645"/>
    </source>
</evidence>
<accession>A0ABD2J6P0</accession>
<evidence type="ECO:0000313" key="1">
    <source>
        <dbReference type="EMBL" id="KAL3083808.1"/>
    </source>
</evidence>
<organism evidence="1 2">
    <name type="scientific">Heterodera schachtii</name>
    <name type="common">Sugarbeet cyst nematode worm</name>
    <name type="synonym">Tylenchus schachtii</name>
    <dbReference type="NCBI Taxonomy" id="97005"/>
    <lineage>
        <taxon>Eukaryota</taxon>
        <taxon>Metazoa</taxon>
        <taxon>Ecdysozoa</taxon>
        <taxon>Nematoda</taxon>
        <taxon>Chromadorea</taxon>
        <taxon>Rhabditida</taxon>
        <taxon>Tylenchina</taxon>
        <taxon>Tylenchomorpha</taxon>
        <taxon>Tylenchoidea</taxon>
        <taxon>Heteroderidae</taxon>
        <taxon>Heteroderinae</taxon>
        <taxon>Heterodera</taxon>
    </lineage>
</organism>
<protein>
    <submittedName>
        <fullName evidence="1">Uncharacterized protein</fullName>
    </submittedName>
</protein>
<sequence length="78" mass="8786">MLRHEAAIPKRLKRLVESMVAPNLLKPKMLNGRQMTVRNSSNASGCCNSRLPDVLFGIWVYMTPKPTVKVCLGMEKDN</sequence>
<dbReference type="AlphaFoldDB" id="A0ABD2J6P0"/>
<keyword evidence="2" id="KW-1185">Reference proteome</keyword>
<dbReference type="EMBL" id="JBICCN010000248">
    <property type="protein sequence ID" value="KAL3083808.1"/>
    <property type="molecule type" value="Genomic_DNA"/>
</dbReference>